<evidence type="ECO:0000256" key="6">
    <source>
        <dbReference type="ARBA" id="ARBA00023139"/>
    </source>
</evidence>
<name>A0A917RWA8_9BACL</name>
<comment type="subunit">
    <text evidence="3">The complex is composed of two ATP-binding proteins (PstB), two transmembrane proteins (PstC and PstA) and a solute-binding protein (PstS).</text>
</comment>
<evidence type="ECO:0000256" key="5">
    <source>
        <dbReference type="ARBA" id="ARBA00022729"/>
    </source>
</evidence>
<keyword evidence="6" id="KW-0564">Palmitate</keyword>
<organism evidence="9 10">
    <name type="scientific">Sporolactobacillus putidus</name>
    <dbReference type="NCBI Taxonomy" id="492735"/>
    <lineage>
        <taxon>Bacteria</taxon>
        <taxon>Bacillati</taxon>
        <taxon>Bacillota</taxon>
        <taxon>Bacilli</taxon>
        <taxon>Bacillales</taxon>
        <taxon>Sporolactobacillaceae</taxon>
        <taxon>Sporolactobacillus</taxon>
    </lineage>
</organism>
<evidence type="ECO:0000256" key="7">
    <source>
        <dbReference type="ARBA" id="ARBA00023288"/>
    </source>
</evidence>
<keyword evidence="7" id="KW-0449">Lipoprotein</keyword>
<evidence type="ECO:0000256" key="3">
    <source>
        <dbReference type="ARBA" id="ARBA00011529"/>
    </source>
</evidence>
<dbReference type="GO" id="GO:0005886">
    <property type="term" value="C:plasma membrane"/>
    <property type="evidence" value="ECO:0007669"/>
    <property type="project" value="UniProtKB-SubCell"/>
</dbReference>
<gene>
    <name evidence="9" type="ORF">GCM10007968_02450</name>
</gene>
<comment type="function">
    <text evidence="1">Part of the ABC transporter complex PstSACB involved in phosphate import.</text>
</comment>
<keyword evidence="10" id="KW-1185">Reference proteome</keyword>
<dbReference type="InterPro" id="IPR050811">
    <property type="entry name" value="Phosphate_ABC_transporter"/>
</dbReference>
<feature type="domain" description="PBP" evidence="8">
    <location>
        <begin position="4"/>
        <end position="189"/>
    </location>
</feature>
<evidence type="ECO:0000313" key="9">
    <source>
        <dbReference type="EMBL" id="GGL42035.1"/>
    </source>
</evidence>
<keyword evidence="5" id="KW-0732">Signal</keyword>
<dbReference type="SUPFAM" id="SSF53850">
    <property type="entry name" value="Periplasmic binding protein-like II"/>
    <property type="match status" value="1"/>
</dbReference>
<dbReference type="InterPro" id="IPR024370">
    <property type="entry name" value="PBP_domain"/>
</dbReference>
<evidence type="ECO:0000256" key="2">
    <source>
        <dbReference type="ARBA" id="ARBA00004193"/>
    </source>
</evidence>
<comment type="subcellular location">
    <subcellularLocation>
        <location evidence="2">Cell membrane</location>
        <topology evidence="2">Lipid-anchor</topology>
    </subcellularLocation>
</comment>
<proteinExistence type="predicted"/>
<evidence type="ECO:0000259" key="8">
    <source>
        <dbReference type="Pfam" id="PF12849"/>
    </source>
</evidence>
<keyword evidence="4" id="KW-0813">Transport</keyword>
<keyword evidence="4" id="KW-0592">Phosphate transport</keyword>
<dbReference type="Pfam" id="PF12849">
    <property type="entry name" value="PBP_like_2"/>
    <property type="match status" value="1"/>
</dbReference>
<accession>A0A917RWA8</accession>
<evidence type="ECO:0000256" key="1">
    <source>
        <dbReference type="ARBA" id="ARBA00002841"/>
    </source>
</evidence>
<dbReference type="PANTHER" id="PTHR30570:SF4">
    <property type="entry name" value="PHOSPHATE-BINDING PROTEIN PSTS 1"/>
    <property type="match status" value="1"/>
</dbReference>
<evidence type="ECO:0000256" key="4">
    <source>
        <dbReference type="ARBA" id="ARBA00022592"/>
    </source>
</evidence>
<evidence type="ECO:0000313" key="10">
    <source>
        <dbReference type="Proteomes" id="UP000654670"/>
    </source>
</evidence>
<dbReference type="GO" id="GO:0006817">
    <property type="term" value="P:phosphate ion transport"/>
    <property type="evidence" value="ECO:0007669"/>
    <property type="project" value="UniProtKB-KW"/>
</dbReference>
<reference evidence="9" key="1">
    <citation type="journal article" date="2014" name="Int. J. Syst. Evol. Microbiol.">
        <title>Complete genome sequence of Corynebacterium casei LMG S-19264T (=DSM 44701T), isolated from a smear-ripened cheese.</title>
        <authorList>
            <consortium name="US DOE Joint Genome Institute (JGI-PGF)"/>
            <person name="Walter F."/>
            <person name="Albersmeier A."/>
            <person name="Kalinowski J."/>
            <person name="Ruckert C."/>
        </authorList>
    </citation>
    <scope>NUCLEOTIDE SEQUENCE</scope>
    <source>
        <strain evidence="9">JCM 15325</strain>
    </source>
</reference>
<sequence length="220" mass="23058">MSEVAAGNFDIGNSDIFAEAKKGIDAKALVDTKVAVVGMTAAVNPQAGVTNLSKADLQKVFTGQVTNWNQVGGKNLKITLVNRSATSGTRATFDQFALDNKTPAEGITQDSSNTVKKIVAQTPGAIGYLALSYFTAGDSSIVKLSIDGVQATEANISSGKFPVWAYEHMYTKGAPKGLAKAFIDFMMSSAVQSKDLPAQGYMAVGKMTVQRDATGAMTSK</sequence>
<dbReference type="EMBL" id="BMOK01000001">
    <property type="protein sequence ID" value="GGL42035.1"/>
    <property type="molecule type" value="Genomic_DNA"/>
</dbReference>
<protein>
    <recommendedName>
        <fullName evidence="8">PBP domain-containing protein</fullName>
    </recommendedName>
</protein>
<dbReference type="PANTHER" id="PTHR30570">
    <property type="entry name" value="PERIPLASMIC PHOSPHATE BINDING COMPONENT OF PHOSPHATE ABC TRANSPORTER"/>
    <property type="match status" value="1"/>
</dbReference>
<dbReference type="Proteomes" id="UP000654670">
    <property type="component" value="Unassembled WGS sequence"/>
</dbReference>
<dbReference type="AlphaFoldDB" id="A0A917RWA8"/>
<comment type="caution">
    <text evidence="9">The sequence shown here is derived from an EMBL/GenBank/DDBJ whole genome shotgun (WGS) entry which is preliminary data.</text>
</comment>
<reference evidence="9" key="2">
    <citation type="submission" date="2020-09" db="EMBL/GenBank/DDBJ databases">
        <authorList>
            <person name="Sun Q."/>
            <person name="Ohkuma M."/>
        </authorList>
    </citation>
    <scope>NUCLEOTIDE SEQUENCE</scope>
    <source>
        <strain evidence="9">JCM 15325</strain>
    </source>
</reference>
<dbReference type="Gene3D" id="3.40.190.10">
    <property type="entry name" value="Periplasmic binding protein-like II"/>
    <property type="match status" value="2"/>
</dbReference>